<dbReference type="EMBL" id="CP002816">
    <property type="protein sequence ID" value="AEH91089.1"/>
    <property type="molecule type" value="Genomic_DNA"/>
</dbReference>
<dbReference type="Proteomes" id="UP000000486">
    <property type="component" value="Chromosome"/>
</dbReference>
<name>A0A0E0URZ8_LISMM</name>
<proteinExistence type="predicted"/>
<sequence>MTKILKEALINKRVYGVYRGLRRDTERIICRTVTSVGNKYIYAQSYKIKIKCSVKHFPDSDTLLGTGEEYDWYRSEEGARNRRKADKLAIKLRTTDYRKYSYFQLIEVARLLNLDISEVEERA</sequence>
<gene>
    <name evidence="1" type="ordered locus">LMM7_0083</name>
</gene>
<protein>
    <submittedName>
        <fullName evidence="1">Uncharacterized protein</fullName>
    </submittedName>
</protein>
<dbReference type="AlphaFoldDB" id="A0A0E0URZ8"/>
<reference evidence="1 2" key="1">
    <citation type="journal article" date="2011" name="J. Bacteriol.">
        <title>Genome sequence of the nonpathogenic Listeria monocytogenes serovar 4a strain M7.</title>
        <authorList>
            <person name="Chen J."/>
            <person name="Xia Y."/>
            <person name="Cheng C."/>
            <person name="Fang C."/>
            <person name="Shan Y."/>
            <person name="Jin G."/>
            <person name="Fang W."/>
        </authorList>
    </citation>
    <scope>NUCLEOTIDE SEQUENCE [LARGE SCALE GENOMIC DNA]</scope>
    <source>
        <strain evidence="1 2">M7</strain>
    </source>
</reference>
<accession>A0A0E0URZ8</accession>
<evidence type="ECO:0000313" key="1">
    <source>
        <dbReference type="EMBL" id="AEH91089.1"/>
    </source>
</evidence>
<evidence type="ECO:0000313" key="2">
    <source>
        <dbReference type="Proteomes" id="UP000000486"/>
    </source>
</evidence>
<organism evidence="1 2">
    <name type="scientific">Listeria monocytogenes serotype 4a (strain M7)</name>
    <dbReference type="NCBI Taxonomy" id="1030009"/>
    <lineage>
        <taxon>Bacteria</taxon>
        <taxon>Bacillati</taxon>
        <taxon>Bacillota</taxon>
        <taxon>Bacilli</taxon>
        <taxon>Bacillales</taxon>
        <taxon>Listeriaceae</taxon>
        <taxon>Listeria</taxon>
    </lineage>
</organism>
<dbReference type="KEGG" id="lmq:LMM7_0083"/>
<dbReference type="RefSeq" id="WP_012582184.1">
    <property type="nucleotide sequence ID" value="NC_017537.1"/>
</dbReference>
<dbReference type="HOGENOM" id="CLU_2012451_0_0_9"/>